<feature type="domain" description="HTH gntR-type" evidence="5">
    <location>
        <begin position="3"/>
        <end position="71"/>
    </location>
</feature>
<dbReference type="InterPro" id="IPR050109">
    <property type="entry name" value="HTH-type_TetR-like_transc_reg"/>
</dbReference>
<keyword evidence="8" id="KW-1185">Reference proteome</keyword>
<dbReference type="InterPro" id="IPR036388">
    <property type="entry name" value="WH-like_DNA-bd_sf"/>
</dbReference>
<name>A0A3S9PMX8_STRLT</name>
<dbReference type="InterPro" id="IPR009057">
    <property type="entry name" value="Homeodomain-like_sf"/>
</dbReference>
<dbReference type="InterPro" id="IPR036390">
    <property type="entry name" value="WH_DNA-bd_sf"/>
</dbReference>
<dbReference type="GO" id="GO:0003700">
    <property type="term" value="F:DNA-binding transcription factor activity"/>
    <property type="evidence" value="ECO:0007669"/>
    <property type="project" value="InterPro"/>
</dbReference>
<accession>A0A3S9PMX8</accession>
<keyword evidence="3" id="KW-0804">Transcription</keyword>
<evidence type="ECO:0000313" key="8">
    <source>
        <dbReference type="Proteomes" id="UP000267900"/>
    </source>
</evidence>
<evidence type="ECO:0000256" key="1">
    <source>
        <dbReference type="ARBA" id="ARBA00023015"/>
    </source>
</evidence>
<evidence type="ECO:0000256" key="2">
    <source>
        <dbReference type="ARBA" id="ARBA00023125"/>
    </source>
</evidence>
<evidence type="ECO:0000259" key="5">
    <source>
        <dbReference type="PROSITE" id="PS50949"/>
    </source>
</evidence>
<reference evidence="7 8" key="1">
    <citation type="submission" date="2018-12" db="EMBL/GenBank/DDBJ databases">
        <title>The whole draft genome of Streptomyce luteoverticillatus CGMCC 15060.</title>
        <authorList>
            <person name="Feng Z."/>
            <person name="Chen G."/>
            <person name="Zhang J."/>
            <person name="Zhu H."/>
            <person name="Yu X."/>
            <person name="Zhang W."/>
            <person name="Zhang X."/>
        </authorList>
    </citation>
    <scope>NUCLEOTIDE SEQUENCE [LARGE SCALE GENOMIC DNA]</scope>
    <source>
        <strain evidence="7 8">CGMCC 15060</strain>
    </source>
</reference>
<dbReference type="PROSITE" id="PS50977">
    <property type="entry name" value="HTH_TETR_2"/>
    <property type="match status" value="1"/>
</dbReference>
<evidence type="ECO:0000256" key="3">
    <source>
        <dbReference type="ARBA" id="ARBA00023163"/>
    </source>
</evidence>
<dbReference type="Pfam" id="PF02909">
    <property type="entry name" value="TetR_C_1"/>
    <property type="match status" value="1"/>
</dbReference>
<dbReference type="PROSITE" id="PS50949">
    <property type="entry name" value="HTH_GNTR"/>
    <property type="match status" value="1"/>
</dbReference>
<gene>
    <name evidence="7" type="ORF">EKH77_23105</name>
</gene>
<dbReference type="SUPFAM" id="SSF46689">
    <property type="entry name" value="Homeodomain-like"/>
    <property type="match status" value="1"/>
</dbReference>
<evidence type="ECO:0000256" key="4">
    <source>
        <dbReference type="PROSITE-ProRule" id="PRU00335"/>
    </source>
</evidence>
<keyword evidence="1" id="KW-0805">Transcription regulation</keyword>
<dbReference type="Pfam" id="PF00440">
    <property type="entry name" value="TetR_N"/>
    <property type="match status" value="1"/>
</dbReference>
<organism evidence="7 8">
    <name type="scientific">Streptomyces luteoverticillatus</name>
    <name type="common">Streptoverticillium luteoverticillatus</name>
    <dbReference type="NCBI Taxonomy" id="66425"/>
    <lineage>
        <taxon>Bacteria</taxon>
        <taxon>Bacillati</taxon>
        <taxon>Actinomycetota</taxon>
        <taxon>Actinomycetes</taxon>
        <taxon>Kitasatosporales</taxon>
        <taxon>Streptomycetaceae</taxon>
        <taxon>Streptomyces</taxon>
    </lineage>
</organism>
<dbReference type="InterPro" id="IPR004111">
    <property type="entry name" value="Repressor_TetR_C"/>
</dbReference>
<dbReference type="GO" id="GO:0000976">
    <property type="term" value="F:transcription cis-regulatory region binding"/>
    <property type="evidence" value="ECO:0007669"/>
    <property type="project" value="TreeGrafter"/>
</dbReference>
<dbReference type="Proteomes" id="UP000267900">
    <property type="component" value="Chromosome"/>
</dbReference>
<sequence length="269" mass="28620">MGLPPYLRIASELRARIASGELRAGQRVPSTRGITEEWGVALATATKALAVLRQEGLVRAVPGVGTVVGGATVVPGPPRRGRRRETRELSRELVVRTAIALADAGGSGALSMRAVAAELGVSTVVLYRHVSAKEELVALVVDAVFGEVRLPVCGPDGRRARLEASARAQWALYRRHPWLAKSVSTMRLSSSPNAMRLLEWTVAPAVECGLGTAVTLAAFVRGIAVDLEDPVDERLGLGPDALLEFGLARLLDGLAPRTPERRPPGEGRR</sequence>
<dbReference type="PANTHER" id="PTHR30055">
    <property type="entry name" value="HTH-TYPE TRANSCRIPTIONAL REGULATOR RUTR"/>
    <property type="match status" value="1"/>
</dbReference>
<dbReference type="AlphaFoldDB" id="A0A3S9PMX8"/>
<protein>
    <submittedName>
        <fullName evidence="7">GntR family transcriptional regulator</fullName>
    </submittedName>
</protein>
<dbReference type="SMART" id="SM00345">
    <property type="entry name" value="HTH_GNTR"/>
    <property type="match status" value="1"/>
</dbReference>
<dbReference type="InterPro" id="IPR000524">
    <property type="entry name" value="Tscrpt_reg_HTH_GntR"/>
</dbReference>
<evidence type="ECO:0000259" key="6">
    <source>
        <dbReference type="PROSITE" id="PS50977"/>
    </source>
</evidence>
<proteinExistence type="predicted"/>
<dbReference type="SUPFAM" id="SSF46785">
    <property type="entry name" value="Winged helix' DNA-binding domain"/>
    <property type="match status" value="1"/>
</dbReference>
<dbReference type="Gene3D" id="1.10.10.10">
    <property type="entry name" value="Winged helix-like DNA-binding domain superfamily/Winged helix DNA-binding domain"/>
    <property type="match status" value="1"/>
</dbReference>
<dbReference type="InterPro" id="IPR036271">
    <property type="entry name" value="Tet_transcr_reg_TetR-rel_C_sf"/>
</dbReference>
<dbReference type="GO" id="GO:0045892">
    <property type="term" value="P:negative regulation of DNA-templated transcription"/>
    <property type="evidence" value="ECO:0007669"/>
    <property type="project" value="InterPro"/>
</dbReference>
<keyword evidence="2 4" id="KW-0238">DNA-binding</keyword>
<dbReference type="OrthoDB" id="2570341at2"/>
<dbReference type="EMBL" id="CP034587">
    <property type="protein sequence ID" value="AZQ73726.1"/>
    <property type="molecule type" value="Genomic_DNA"/>
</dbReference>
<dbReference type="SUPFAM" id="SSF48498">
    <property type="entry name" value="Tetracyclin repressor-like, C-terminal domain"/>
    <property type="match status" value="1"/>
</dbReference>
<dbReference type="InterPro" id="IPR001647">
    <property type="entry name" value="HTH_TetR"/>
</dbReference>
<dbReference type="PANTHER" id="PTHR30055:SF151">
    <property type="entry name" value="TRANSCRIPTIONAL REGULATORY PROTEIN"/>
    <property type="match status" value="1"/>
</dbReference>
<dbReference type="Gene3D" id="1.10.357.10">
    <property type="entry name" value="Tetracycline Repressor, domain 2"/>
    <property type="match status" value="1"/>
</dbReference>
<evidence type="ECO:0000313" key="7">
    <source>
        <dbReference type="EMBL" id="AZQ73726.1"/>
    </source>
</evidence>
<dbReference type="Pfam" id="PF00392">
    <property type="entry name" value="GntR"/>
    <property type="match status" value="1"/>
</dbReference>
<feature type="domain" description="HTH tetR-type" evidence="6">
    <location>
        <begin position="88"/>
        <end position="148"/>
    </location>
</feature>
<feature type="DNA-binding region" description="H-T-H motif" evidence="4">
    <location>
        <begin position="111"/>
        <end position="130"/>
    </location>
</feature>
<dbReference type="RefSeq" id="WP_126916237.1">
    <property type="nucleotide sequence ID" value="NZ_CP034587.1"/>
</dbReference>